<name>A0A182MFN0_9DIPT</name>
<reference evidence="2" key="2">
    <citation type="submission" date="2020-05" db="UniProtKB">
        <authorList>
            <consortium name="EnsemblMetazoa"/>
        </authorList>
    </citation>
    <scope>IDENTIFICATION</scope>
    <source>
        <strain evidence="2">A-37</strain>
    </source>
</reference>
<proteinExistence type="predicted"/>
<sequence>MDEGKKVRSIDRTPTLQSFQTKRLATNLTGASVSLATEPPNVRIVMGKFENQAERVPKGSKQKLQPVPWGRCNRTVRNHRNRRNRRNHRNRLEPLESSEPSEPSETVGTIGILVSVPDDSNGSRRFRIVPGGTNDSFSSESELE</sequence>
<keyword evidence="3" id="KW-1185">Reference proteome</keyword>
<accession>A0A182MFN0</accession>
<evidence type="ECO:0000313" key="3">
    <source>
        <dbReference type="Proteomes" id="UP000075883"/>
    </source>
</evidence>
<dbReference type="EMBL" id="AXCM01020407">
    <property type="status" value="NOT_ANNOTATED_CDS"/>
    <property type="molecule type" value="Genomic_DNA"/>
</dbReference>
<organism evidence="2 3">
    <name type="scientific">Anopheles culicifacies</name>
    <dbReference type="NCBI Taxonomy" id="139723"/>
    <lineage>
        <taxon>Eukaryota</taxon>
        <taxon>Metazoa</taxon>
        <taxon>Ecdysozoa</taxon>
        <taxon>Arthropoda</taxon>
        <taxon>Hexapoda</taxon>
        <taxon>Insecta</taxon>
        <taxon>Pterygota</taxon>
        <taxon>Neoptera</taxon>
        <taxon>Endopterygota</taxon>
        <taxon>Diptera</taxon>
        <taxon>Nematocera</taxon>
        <taxon>Culicoidea</taxon>
        <taxon>Culicidae</taxon>
        <taxon>Anophelinae</taxon>
        <taxon>Anopheles</taxon>
        <taxon>culicifacies species complex</taxon>
    </lineage>
</organism>
<feature type="region of interest" description="Disordered" evidence="1">
    <location>
        <begin position="75"/>
        <end position="144"/>
    </location>
</feature>
<evidence type="ECO:0000256" key="1">
    <source>
        <dbReference type="SAM" id="MobiDB-lite"/>
    </source>
</evidence>
<dbReference type="EnsemblMetazoa" id="ACUA017124-RA">
    <property type="protein sequence ID" value="ACUA017124-PA"/>
    <property type="gene ID" value="ACUA017124"/>
</dbReference>
<reference evidence="3" key="1">
    <citation type="submission" date="2013-09" db="EMBL/GenBank/DDBJ databases">
        <title>The Genome Sequence of Anopheles culicifacies species A.</title>
        <authorList>
            <consortium name="The Broad Institute Genomics Platform"/>
            <person name="Neafsey D.E."/>
            <person name="Besansky N."/>
            <person name="Howell P."/>
            <person name="Walton C."/>
            <person name="Young S.K."/>
            <person name="Zeng Q."/>
            <person name="Gargeya S."/>
            <person name="Fitzgerald M."/>
            <person name="Haas B."/>
            <person name="Abouelleil A."/>
            <person name="Allen A.W."/>
            <person name="Alvarado L."/>
            <person name="Arachchi H.M."/>
            <person name="Berlin A.M."/>
            <person name="Chapman S.B."/>
            <person name="Gainer-Dewar J."/>
            <person name="Goldberg J."/>
            <person name="Griggs A."/>
            <person name="Gujja S."/>
            <person name="Hansen M."/>
            <person name="Howarth C."/>
            <person name="Imamovic A."/>
            <person name="Ireland A."/>
            <person name="Larimer J."/>
            <person name="McCowan C."/>
            <person name="Murphy C."/>
            <person name="Pearson M."/>
            <person name="Poon T.W."/>
            <person name="Priest M."/>
            <person name="Roberts A."/>
            <person name="Saif S."/>
            <person name="Shea T."/>
            <person name="Sisk P."/>
            <person name="Sykes S."/>
            <person name="Wortman J."/>
            <person name="Nusbaum C."/>
            <person name="Birren B."/>
        </authorList>
    </citation>
    <scope>NUCLEOTIDE SEQUENCE [LARGE SCALE GENOMIC DNA]</scope>
    <source>
        <strain evidence="3">A-37</strain>
    </source>
</reference>
<protein>
    <submittedName>
        <fullName evidence="2">Uncharacterized protein</fullName>
    </submittedName>
</protein>
<dbReference type="Proteomes" id="UP000075883">
    <property type="component" value="Unassembled WGS sequence"/>
</dbReference>
<feature type="compositionally biased region" description="Basic residues" evidence="1">
    <location>
        <begin position="75"/>
        <end position="89"/>
    </location>
</feature>
<dbReference type="VEuPathDB" id="VectorBase:ACUA017124"/>
<feature type="compositionally biased region" description="Low complexity" evidence="1">
    <location>
        <begin position="95"/>
        <end position="105"/>
    </location>
</feature>
<dbReference type="AlphaFoldDB" id="A0A182MFN0"/>
<evidence type="ECO:0000313" key="2">
    <source>
        <dbReference type="EnsemblMetazoa" id="ACUA017124-PA"/>
    </source>
</evidence>
<feature type="compositionally biased region" description="Polar residues" evidence="1">
    <location>
        <begin position="133"/>
        <end position="144"/>
    </location>
</feature>